<accession>A0A1C2FZC0</accession>
<organism evidence="1 2">
    <name type="scientific">Acidiferrobacter thiooxydans</name>
    <dbReference type="NCBI Taxonomy" id="163359"/>
    <lineage>
        <taxon>Bacteria</taxon>
        <taxon>Pseudomonadati</taxon>
        <taxon>Pseudomonadota</taxon>
        <taxon>Gammaproteobacteria</taxon>
        <taxon>Acidiferrobacterales</taxon>
        <taxon>Acidiferrobacteraceae</taxon>
        <taxon>Acidiferrobacter</taxon>
    </lineage>
</organism>
<evidence type="ECO:0000313" key="2">
    <source>
        <dbReference type="Proteomes" id="UP000253250"/>
    </source>
</evidence>
<dbReference type="AlphaFoldDB" id="A0A1C2FZC0"/>
<sequence>MESRSGLWPGRLIMLVVGLGLFVMRMHPAWAATVSVTGGGDAAASLAQIAKELAPAKPFFATSDGKWIAPLMYIGSFALLANGLMHLDPARKKASEFGVGIITATAGIMWWPFLIAMMVAQGLGPLTNLVTGLAGMYAFFFTALGLTQIFRVESRHQLGAVAIFIGWLTGVYAYFFLTTPAPTGGTWMYHFTIALVWFVAMNLAGLYMQGRMNERVLGWVVSFAAVYTFAVPGVLWSMPPGHQGPF</sequence>
<keyword evidence="2" id="KW-1185">Reference proteome</keyword>
<dbReference type="Proteomes" id="UP000253250">
    <property type="component" value="Unassembled WGS sequence"/>
</dbReference>
<comment type="caution">
    <text evidence="1">The sequence shown here is derived from an EMBL/GenBank/DDBJ whole genome shotgun (WGS) entry which is preliminary data.</text>
</comment>
<protein>
    <submittedName>
        <fullName evidence="1">Uncharacterized protein</fullName>
    </submittedName>
</protein>
<reference evidence="1 2" key="1">
    <citation type="submission" date="2018-02" db="EMBL/GenBank/DDBJ databases">
        <title>Insights into the biology of acidophilic members of the Acidiferrobacteraceae family derived from comparative genomic analyses.</title>
        <authorList>
            <person name="Issotta F."/>
            <person name="Thyssen C."/>
            <person name="Mena C."/>
            <person name="Moya A."/>
            <person name="Bellenberg S."/>
            <person name="Sproer C."/>
            <person name="Covarrubias P.C."/>
            <person name="Sand W."/>
            <person name="Quatrini R."/>
            <person name="Vera M."/>
        </authorList>
    </citation>
    <scope>NUCLEOTIDE SEQUENCE [LARGE SCALE GENOMIC DNA]</scope>
    <source>
        <strain evidence="2">m-1</strain>
    </source>
</reference>
<evidence type="ECO:0000313" key="1">
    <source>
        <dbReference type="EMBL" id="RCN58740.1"/>
    </source>
</evidence>
<gene>
    <name evidence="1" type="ORF">C4900_02950</name>
</gene>
<name>A0A1C2FZC0_9GAMM</name>
<proteinExistence type="predicted"/>
<dbReference type="EMBL" id="PSYR01000001">
    <property type="protein sequence ID" value="RCN58740.1"/>
    <property type="molecule type" value="Genomic_DNA"/>
</dbReference>